<dbReference type="AlphaFoldDB" id="A0A3E4VCG6"/>
<comment type="caution">
    <text evidence="1">The sequence shown here is derived from an EMBL/GenBank/DDBJ whole genome shotgun (WGS) entry which is preliminary data.</text>
</comment>
<protein>
    <submittedName>
        <fullName evidence="1">Peptidylprolyl isomerase</fullName>
    </submittedName>
</protein>
<evidence type="ECO:0000313" key="2">
    <source>
        <dbReference type="Proteomes" id="UP000260808"/>
    </source>
</evidence>
<dbReference type="EMBL" id="QSSX01000004">
    <property type="protein sequence ID" value="RGM25098.1"/>
    <property type="molecule type" value="Genomic_DNA"/>
</dbReference>
<name>A0A3E4VCG6_MEDGN</name>
<accession>A0A3E4VCG6</accession>
<reference evidence="1 2" key="1">
    <citation type="submission" date="2018-08" db="EMBL/GenBank/DDBJ databases">
        <title>A genome reference for cultivated species of the human gut microbiota.</title>
        <authorList>
            <person name="Zou Y."/>
            <person name="Xue W."/>
            <person name="Luo G."/>
        </authorList>
    </citation>
    <scope>NUCLEOTIDE SEQUENCE [LARGE SCALE GENOMIC DNA]</scope>
    <source>
        <strain evidence="1 2">TF01-20-2</strain>
    </source>
</reference>
<proteinExistence type="predicted"/>
<sequence>MSEENNQIDGNVSTVELLQEVKTAIRKILIGGQSYQIGSRKLTRADLYQLRKLKEELEAEIAAEGDSSLLDNTYVAFFDGR</sequence>
<gene>
    <name evidence="1" type="ORF">DXC31_02485</name>
</gene>
<evidence type="ECO:0000313" key="1">
    <source>
        <dbReference type="EMBL" id="RGM25098.1"/>
    </source>
</evidence>
<dbReference type="GO" id="GO:0016853">
    <property type="term" value="F:isomerase activity"/>
    <property type="evidence" value="ECO:0007669"/>
    <property type="project" value="UniProtKB-KW"/>
</dbReference>
<keyword evidence="1" id="KW-0413">Isomerase</keyword>
<organism evidence="1 2">
    <name type="scientific">Mediterraneibacter gnavus</name>
    <name type="common">Ruminococcus gnavus</name>
    <dbReference type="NCBI Taxonomy" id="33038"/>
    <lineage>
        <taxon>Bacteria</taxon>
        <taxon>Bacillati</taxon>
        <taxon>Bacillota</taxon>
        <taxon>Clostridia</taxon>
        <taxon>Lachnospirales</taxon>
        <taxon>Lachnospiraceae</taxon>
        <taxon>Mediterraneibacter</taxon>
    </lineage>
</organism>
<dbReference type="Proteomes" id="UP000260808">
    <property type="component" value="Unassembled WGS sequence"/>
</dbReference>